<dbReference type="InterPro" id="IPR045493">
    <property type="entry name" value="DUF6435"/>
</dbReference>
<dbReference type="EMBL" id="FO203512">
    <property type="protein sequence ID" value="CCK76939.1"/>
    <property type="molecule type" value="Genomic_DNA"/>
</dbReference>
<evidence type="ECO:0008006" key="3">
    <source>
        <dbReference type="Google" id="ProtNLM"/>
    </source>
</evidence>
<reference evidence="1 2" key="1">
    <citation type="journal article" date="2013" name="Nat. Commun.">
        <title>Genome sequence and functional genomic analysis of the oil-degrading bacterium Oleispira antarctica.</title>
        <authorList>
            <person name="Kube M."/>
            <person name="Chernikova T.N."/>
            <person name="Al-Ramahi Y."/>
            <person name="Beloqui A."/>
            <person name="Lopez-Cortez N."/>
            <person name="Guazzaroni M.E."/>
            <person name="Heipieper H.J."/>
            <person name="Klages S."/>
            <person name="Kotsyurbenko O.R."/>
            <person name="Langer I."/>
            <person name="Nechitaylo T.Y."/>
            <person name="Lunsdorf H."/>
            <person name="Fernandez M."/>
            <person name="Juarez S."/>
            <person name="Ciordia S."/>
            <person name="Singer A."/>
            <person name="Kagan O."/>
            <person name="Egorova O."/>
            <person name="Petit P.A."/>
            <person name="Stogios P."/>
            <person name="Kim Y."/>
            <person name="Tchigvintsev A."/>
            <person name="Flick R."/>
            <person name="Denaro R."/>
            <person name="Genovese M."/>
            <person name="Albar J.P."/>
            <person name="Reva O.N."/>
            <person name="Martinez-Gomariz M."/>
            <person name="Tran H."/>
            <person name="Ferrer M."/>
            <person name="Savchenko A."/>
            <person name="Yakunin A.F."/>
            <person name="Yakimov M.M."/>
            <person name="Golyshina O.V."/>
            <person name="Reinhardt R."/>
            <person name="Golyshin P.N."/>
        </authorList>
    </citation>
    <scope>NUCLEOTIDE SEQUENCE [LARGE SCALE GENOMIC DNA]</scope>
</reference>
<name>R4YUS1_OLEAN</name>
<evidence type="ECO:0000313" key="2">
    <source>
        <dbReference type="Proteomes" id="UP000032749"/>
    </source>
</evidence>
<organism evidence="1 2">
    <name type="scientific">Oleispira antarctica RB-8</name>
    <dbReference type="NCBI Taxonomy" id="698738"/>
    <lineage>
        <taxon>Bacteria</taxon>
        <taxon>Pseudomonadati</taxon>
        <taxon>Pseudomonadota</taxon>
        <taxon>Gammaproteobacteria</taxon>
        <taxon>Oceanospirillales</taxon>
        <taxon>Oceanospirillaceae</taxon>
        <taxon>Oleispira</taxon>
    </lineage>
</organism>
<dbReference type="KEGG" id="oai:OLEAN_C27630"/>
<evidence type="ECO:0000313" key="1">
    <source>
        <dbReference type="EMBL" id="CCK76939.1"/>
    </source>
</evidence>
<gene>
    <name evidence="1" type="ORF">OLEAN_C27630</name>
</gene>
<keyword evidence="2" id="KW-1185">Reference proteome</keyword>
<sequence>MLSFFKRDPAKKLRKAYMAKLEQAMQAQRSGDIKSYSFITSEADVMHKEIMKLEANDK</sequence>
<dbReference type="STRING" id="698738.OLEAN_C27630"/>
<protein>
    <recommendedName>
        <fullName evidence="3">Lacal_2735 family protein</fullName>
    </recommendedName>
</protein>
<accession>R4YUS1</accession>
<dbReference type="HOGENOM" id="CLU_210182_0_0_6"/>
<dbReference type="Pfam" id="PF20027">
    <property type="entry name" value="DUF6435"/>
    <property type="match status" value="1"/>
</dbReference>
<proteinExistence type="predicted"/>
<dbReference type="AlphaFoldDB" id="R4YUS1"/>
<dbReference type="Proteomes" id="UP000032749">
    <property type="component" value="Chromosome"/>
</dbReference>
<dbReference type="NCBIfam" id="NF033487">
    <property type="entry name" value="Lacal_2735_fam"/>
    <property type="match status" value="1"/>
</dbReference>